<name>A0ACC6TM56_9CREN</name>
<evidence type="ECO:0000313" key="1">
    <source>
        <dbReference type="EMBL" id="MEW9490957.1"/>
    </source>
</evidence>
<reference evidence="1" key="1">
    <citation type="submission" date="2024-07" db="EMBL/GenBank/DDBJ databases">
        <title>Metagenome and Metagenome-Assembled Genomes of Archaea from a hot spring from the geothermal field of Los Azufres, Mexico.</title>
        <authorList>
            <person name="Marin-Paredes R."/>
            <person name="Martinez-Romero E."/>
            <person name="Servin-Garciduenas L.E."/>
        </authorList>
    </citation>
    <scope>NUCLEOTIDE SEQUENCE</scope>
    <source>
        <strain evidence="1">AZ1-454</strain>
    </source>
</reference>
<dbReference type="EMBL" id="JZWS03000001">
    <property type="protein sequence ID" value="MEW9490957.1"/>
    <property type="molecule type" value="Genomic_DNA"/>
</dbReference>
<proteinExistence type="predicted"/>
<comment type="caution">
    <text evidence="1">The sequence shown here is derived from an EMBL/GenBank/DDBJ whole genome shotgun (WGS) entry which is preliminary data.</text>
</comment>
<dbReference type="EC" id="2.5.1.17" evidence="1"/>
<accession>A0ACC6TM56</accession>
<protein>
    <submittedName>
        <fullName evidence="1">Cob(I)yrinic acid a,c-diamide adenosyltransferase</fullName>
        <ecNumber evidence="1">2.5.1.17</ecNumber>
    </submittedName>
</protein>
<keyword evidence="1" id="KW-0808">Transferase</keyword>
<evidence type="ECO:0000313" key="2">
    <source>
        <dbReference type="Proteomes" id="UP000053480"/>
    </source>
</evidence>
<dbReference type="Proteomes" id="UP000053480">
    <property type="component" value="Unassembled WGS sequence"/>
</dbReference>
<sequence>MKWFTGTGDSGKTFVPSEGNVWKYDEVVEALGDLDELNSLLGVVSSLYPEVKEILEEVQNDVFSISSEIAGFDMGFSNTEVEKLEKGIAKLDKELPPLNNFVLPGGSLPASFLHLSRAVCRRAERSVVKLYTQGKAKEVHVKYLNRLSSLLFVLALWVNLKTGHNNVVWKGRAHK</sequence>
<gene>
    <name evidence="1" type="ORF">TQ35_0001960</name>
</gene>
<organism evidence="1 2">
    <name type="scientific">Candidatus Aramenus sulfurataquae</name>
    <dbReference type="NCBI Taxonomy" id="1326980"/>
    <lineage>
        <taxon>Archaea</taxon>
        <taxon>Thermoproteota</taxon>
        <taxon>Thermoprotei</taxon>
        <taxon>Sulfolobales</taxon>
        <taxon>Sulfolobaceae</taxon>
        <taxon>Candidatus Aramenus</taxon>
    </lineage>
</organism>